<organism evidence="1 2">
    <name type="scientific">Neptunicoccus cionae</name>
    <dbReference type="NCBI Taxonomy" id="2035344"/>
    <lineage>
        <taxon>Bacteria</taxon>
        <taxon>Pseudomonadati</taxon>
        <taxon>Pseudomonadota</taxon>
        <taxon>Alphaproteobacteria</taxon>
        <taxon>Rhodobacterales</taxon>
        <taxon>Paracoccaceae</taxon>
        <taxon>Neptunicoccus</taxon>
    </lineage>
</organism>
<proteinExistence type="predicted"/>
<reference evidence="1" key="2">
    <citation type="submission" date="2020-09" db="EMBL/GenBank/DDBJ databases">
        <authorList>
            <person name="Sun Q."/>
            <person name="Zhou Y."/>
        </authorList>
    </citation>
    <scope>NUCLEOTIDE SEQUENCE</scope>
    <source>
        <strain evidence="1">CGMCC 1.15880</strain>
    </source>
</reference>
<name>A0A916VP42_9RHOB</name>
<evidence type="ECO:0000313" key="1">
    <source>
        <dbReference type="EMBL" id="GGA15283.1"/>
    </source>
</evidence>
<dbReference type="AlphaFoldDB" id="A0A916VP42"/>
<protein>
    <submittedName>
        <fullName evidence="1">Uncharacterized protein</fullName>
    </submittedName>
</protein>
<comment type="caution">
    <text evidence="1">The sequence shown here is derived from an EMBL/GenBank/DDBJ whole genome shotgun (WGS) entry which is preliminary data.</text>
</comment>
<gene>
    <name evidence="1" type="ORF">GCM10011498_14550</name>
</gene>
<dbReference type="EMBL" id="BMKA01000002">
    <property type="protein sequence ID" value="GGA15283.1"/>
    <property type="molecule type" value="Genomic_DNA"/>
</dbReference>
<keyword evidence="2" id="KW-1185">Reference proteome</keyword>
<sequence length="85" mass="9339">MEDDRTYNRLNLLALRIPTVANVMNGCSLSLPFYDGGNQNGVMLTAANQSNLSLLDFTARIETSVGWINLTPRNGLIARSHEETA</sequence>
<accession>A0A916VP42</accession>
<dbReference type="RefSeq" id="WP_188672711.1">
    <property type="nucleotide sequence ID" value="NZ_BMKA01000002.1"/>
</dbReference>
<dbReference type="Proteomes" id="UP000628017">
    <property type="component" value="Unassembled WGS sequence"/>
</dbReference>
<reference evidence="1" key="1">
    <citation type="journal article" date="2014" name="Int. J. Syst. Evol. Microbiol.">
        <title>Complete genome sequence of Corynebacterium casei LMG S-19264T (=DSM 44701T), isolated from a smear-ripened cheese.</title>
        <authorList>
            <consortium name="US DOE Joint Genome Institute (JGI-PGF)"/>
            <person name="Walter F."/>
            <person name="Albersmeier A."/>
            <person name="Kalinowski J."/>
            <person name="Ruckert C."/>
        </authorList>
    </citation>
    <scope>NUCLEOTIDE SEQUENCE</scope>
    <source>
        <strain evidence="1">CGMCC 1.15880</strain>
    </source>
</reference>
<evidence type="ECO:0000313" key="2">
    <source>
        <dbReference type="Proteomes" id="UP000628017"/>
    </source>
</evidence>